<evidence type="ECO:0000256" key="5">
    <source>
        <dbReference type="SAM" id="SignalP"/>
    </source>
</evidence>
<name>A0A1J4K674_9EUKA</name>
<dbReference type="Pfam" id="PF00025">
    <property type="entry name" value="Arf"/>
    <property type="match status" value="1"/>
</dbReference>
<feature type="binding site" evidence="4">
    <location>
        <position position="40"/>
    </location>
    <ligand>
        <name>Mg(2+)</name>
        <dbReference type="ChEBI" id="CHEBI:18420"/>
    </ligand>
</feature>
<keyword evidence="1 3" id="KW-0547">Nucleotide-binding</keyword>
<keyword evidence="7" id="KW-1185">Reference proteome</keyword>
<feature type="binding site" evidence="4">
    <location>
        <position position="23"/>
    </location>
    <ligand>
        <name>Mg(2+)</name>
        <dbReference type="ChEBI" id="CHEBI:18420"/>
    </ligand>
</feature>
<keyword evidence="2 3" id="KW-0342">GTP-binding</keyword>
<dbReference type="Gene3D" id="3.40.50.300">
    <property type="entry name" value="P-loop containing nucleotide triphosphate hydrolases"/>
    <property type="match status" value="1"/>
</dbReference>
<dbReference type="GO" id="GO:0003924">
    <property type="term" value="F:GTPase activity"/>
    <property type="evidence" value="ECO:0007669"/>
    <property type="project" value="InterPro"/>
</dbReference>
<keyword evidence="4" id="KW-0479">Metal-binding</keyword>
<dbReference type="AlphaFoldDB" id="A0A1J4K674"/>
<dbReference type="Proteomes" id="UP000179807">
    <property type="component" value="Unassembled WGS sequence"/>
</dbReference>
<keyword evidence="5" id="KW-0732">Signal</keyword>
<proteinExistence type="predicted"/>
<reference evidence="6" key="1">
    <citation type="submission" date="2016-10" db="EMBL/GenBank/DDBJ databases">
        <authorList>
            <person name="Benchimol M."/>
            <person name="Almeida L.G."/>
            <person name="Vasconcelos A.T."/>
            <person name="Perreira-Neves A."/>
            <person name="Rosa I.A."/>
            <person name="Tasca T."/>
            <person name="Bogo M.R."/>
            <person name="de Souza W."/>
        </authorList>
    </citation>
    <scope>NUCLEOTIDE SEQUENCE [LARGE SCALE GENOMIC DNA]</scope>
    <source>
        <strain evidence="6">K</strain>
    </source>
</reference>
<feature type="chain" id="PRO_5012046102" evidence="5">
    <location>
        <begin position="21"/>
        <end position="170"/>
    </location>
</feature>
<organism evidence="6 7">
    <name type="scientific">Tritrichomonas foetus</name>
    <dbReference type="NCBI Taxonomy" id="1144522"/>
    <lineage>
        <taxon>Eukaryota</taxon>
        <taxon>Metamonada</taxon>
        <taxon>Parabasalia</taxon>
        <taxon>Tritrichomonadida</taxon>
        <taxon>Tritrichomonadidae</taxon>
        <taxon>Tritrichomonas</taxon>
    </lineage>
</organism>
<evidence type="ECO:0000256" key="2">
    <source>
        <dbReference type="ARBA" id="ARBA00023134"/>
    </source>
</evidence>
<protein>
    <submittedName>
        <fullName evidence="6">ADP-ribosylation factor 1</fullName>
    </submittedName>
</protein>
<dbReference type="InterPro" id="IPR044612">
    <property type="entry name" value="ARL2/3"/>
</dbReference>
<dbReference type="PANTHER" id="PTHR45697">
    <property type="entry name" value="ADP-RIBOSYLATION FACTOR-LIKE PROTEIN 2-RELATED"/>
    <property type="match status" value="1"/>
</dbReference>
<dbReference type="GO" id="GO:0005525">
    <property type="term" value="F:GTP binding"/>
    <property type="evidence" value="ECO:0007669"/>
    <property type="project" value="UniProtKB-KW"/>
</dbReference>
<sequence length="170" mass="19127">MGCCCSSDSLILLFCGLTGAGKSTIIGQIEYHSFRVTNPTVSTEISYAIYHDRQVEIWDIPGHQADQWMINRKLANGIVFVVDARNRKDIQKFADNALQILNAEDTTDKPILIYINFAAAEKAISEEEIRTLLKIDTFKNQNILIQSCNAKNGDGIIDGYNRIMECIEHQ</sequence>
<evidence type="ECO:0000256" key="3">
    <source>
        <dbReference type="PIRSR" id="PIRSR606689-1"/>
    </source>
</evidence>
<feature type="binding site" evidence="3">
    <location>
        <position position="62"/>
    </location>
    <ligand>
        <name>GTP</name>
        <dbReference type="ChEBI" id="CHEBI:37565"/>
    </ligand>
</feature>
<dbReference type="InterPro" id="IPR027417">
    <property type="entry name" value="P-loop_NTPase"/>
</dbReference>
<dbReference type="EMBL" id="MLAK01000718">
    <property type="protein sequence ID" value="OHT06675.1"/>
    <property type="molecule type" value="Genomic_DNA"/>
</dbReference>
<accession>A0A1J4K674</accession>
<keyword evidence="4" id="KW-0460">Magnesium</keyword>
<gene>
    <name evidence="6" type="primary">ARF1</name>
    <name evidence="6" type="ORF">TRFO_25208</name>
</gene>
<dbReference type="PRINTS" id="PR00328">
    <property type="entry name" value="SAR1GTPBP"/>
</dbReference>
<dbReference type="GeneID" id="94838917"/>
<dbReference type="SUPFAM" id="SSF52540">
    <property type="entry name" value="P-loop containing nucleoside triphosphate hydrolases"/>
    <property type="match status" value="1"/>
</dbReference>
<dbReference type="VEuPathDB" id="TrichDB:TRFO_25208"/>
<evidence type="ECO:0000256" key="4">
    <source>
        <dbReference type="PIRSR" id="PIRSR606689-2"/>
    </source>
</evidence>
<evidence type="ECO:0000313" key="6">
    <source>
        <dbReference type="EMBL" id="OHT06675.1"/>
    </source>
</evidence>
<dbReference type="GO" id="GO:0046872">
    <property type="term" value="F:metal ion binding"/>
    <property type="evidence" value="ECO:0007669"/>
    <property type="project" value="UniProtKB-KW"/>
</dbReference>
<feature type="binding site" evidence="3">
    <location>
        <begin position="16"/>
        <end position="23"/>
    </location>
    <ligand>
        <name>GTP</name>
        <dbReference type="ChEBI" id="CHEBI:37565"/>
    </ligand>
</feature>
<feature type="signal peptide" evidence="5">
    <location>
        <begin position="1"/>
        <end position="20"/>
    </location>
</feature>
<dbReference type="InterPro" id="IPR006689">
    <property type="entry name" value="Small_GTPase_ARF/SAR"/>
</dbReference>
<dbReference type="SMART" id="SM00177">
    <property type="entry name" value="ARF"/>
    <property type="match status" value="1"/>
</dbReference>
<evidence type="ECO:0000313" key="7">
    <source>
        <dbReference type="Proteomes" id="UP000179807"/>
    </source>
</evidence>
<dbReference type="RefSeq" id="XP_068359811.1">
    <property type="nucleotide sequence ID" value="XM_068504213.1"/>
</dbReference>
<comment type="caution">
    <text evidence="6">The sequence shown here is derived from an EMBL/GenBank/DDBJ whole genome shotgun (WGS) entry which is preliminary data.</text>
</comment>
<evidence type="ECO:0000256" key="1">
    <source>
        <dbReference type="ARBA" id="ARBA00022741"/>
    </source>
</evidence>